<accession>A0A5J4KRD9</accession>
<keyword evidence="2" id="KW-1185">Reference proteome</keyword>
<evidence type="ECO:0000313" key="1">
    <source>
        <dbReference type="EMBL" id="GER88991.1"/>
    </source>
</evidence>
<dbReference type="AlphaFoldDB" id="A0A5J4KRD9"/>
<protein>
    <submittedName>
        <fullName evidence="1">Uncharacterized protein</fullName>
    </submittedName>
</protein>
<evidence type="ECO:0000313" key="2">
    <source>
        <dbReference type="Proteomes" id="UP000326912"/>
    </source>
</evidence>
<name>A0A5J4KRD9_9CHLR</name>
<sequence length="94" mass="11117">MDTPVKIDVVVKNRETFSLSQPQEIRTLMLDEQHTDVRVASVYEMILFKLHWYYQVSRRDGMTNDMEWNDIMGMLKVRVIGYAIFRTRVQASSS</sequence>
<dbReference type="Proteomes" id="UP000326912">
    <property type="component" value="Unassembled WGS sequence"/>
</dbReference>
<dbReference type="EMBL" id="BKZW01000001">
    <property type="protein sequence ID" value="GER88991.1"/>
    <property type="molecule type" value="Genomic_DNA"/>
</dbReference>
<reference evidence="1 2" key="1">
    <citation type="submission" date="2019-10" db="EMBL/GenBank/DDBJ databases">
        <title>Dictyobacter vulcani sp. nov., within the class Ktedonobacteria, isolated from soil of volcanic Mt. Zao.</title>
        <authorList>
            <person name="Zheng Y."/>
            <person name="Wang C.M."/>
            <person name="Sakai Y."/>
            <person name="Abe K."/>
            <person name="Yokota A."/>
            <person name="Yabe S."/>
        </authorList>
    </citation>
    <scope>NUCLEOTIDE SEQUENCE [LARGE SCALE GENOMIC DNA]</scope>
    <source>
        <strain evidence="1 2">W12</strain>
    </source>
</reference>
<organism evidence="1 2">
    <name type="scientific">Dictyobacter vulcani</name>
    <dbReference type="NCBI Taxonomy" id="2607529"/>
    <lineage>
        <taxon>Bacteria</taxon>
        <taxon>Bacillati</taxon>
        <taxon>Chloroflexota</taxon>
        <taxon>Ktedonobacteria</taxon>
        <taxon>Ktedonobacterales</taxon>
        <taxon>Dictyobacteraceae</taxon>
        <taxon>Dictyobacter</taxon>
    </lineage>
</organism>
<proteinExistence type="predicted"/>
<comment type="caution">
    <text evidence="1">The sequence shown here is derived from an EMBL/GenBank/DDBJ whole genome shotgun (WGS) entry which is preliminary data.</text>
</comment>
<gene>
    <name evidence="1" type="ORF">KDW_31530</name>
</gene>